<evidence type="ECO:0000259" key="8">
    <source>
        <dbReference type="PROSITE" id="PS51709"/>
    </source>
</evidence>
<dbReference type="NCBIfam" id="TIGR00231">
    <property type="entry name" value="small_GTP"/>
    <property type="match status" value="1"/>
</dbReference>
<dbReference type="SUPFAM" id="SSF116878">
    <property type="entry name" value="TrmE connector domain"/>
    <property type="match status" value="1"/>
</dbReference>
<keyword evidence="4 6" id="KW-0630">Potassium</keyword>
<dbReference type="InterPro" id="IPR006073">
    <property type="entry name" value="GTP-bd"/>
</dbReference>
<evidence type="ECO:0000256" key="5">
    <source>
        <dbReference type="ARBA" id="ARBA00023134"/>
    </source>
</evidence>
<feature type="binding site" evidence="6">
    <location>
        <begin position="226"/>
        <end position="231"/>
    </location>
    <ligand>
        <name>GTP</name>
        <dbReference type="ChEBI" id="CHEBI:37565"/>
    </ligand>
</feature>
<dbReference type="CDD" id="cd04164">
    <property type="entry name" value="trmE"/>
    <property type="match status" value="1"/>
</dbReference>
<dbReference type="InterPro" id="IPR027417">
    <property type="entry name" value="P-loop_NTPase"/>
</dbReference>
<dbReference type="Gene3D" id="1.20.120.430">
    <property type="entry name" value="tRNA modification GTPase MnmE domain 2"/>
    <property type="match status" value="1"/>
</dbReference>
<gene>
    <name evidence="6 9" type="primary">mnmE</name>
    <name evidence="6" type="synonym">trmE</name>
    <name evidence="9" type="ORF">GWI71_17995</name>
</gene>
<dbReference type="Gene3D" id="3.40.50.300">
    <property type="entry name" value="P-loop containing nucleotide triphosphate hydrolases"/>
    <property type="match status" value="1"/>
</dbReference>
<dbReference type="InterPro" id="IPR018948">
    <property type="entry name" value="GTP-bd_TrmE_N"/>
</dbReference>
<protein>
    <recommendedName>
        <fullName evidence="6">tRNA modification GTPase MnmE</fullName>
        <ecNumber evidence="6">3.6.-.-</ecNumber>
    </recommendedName>
</protein>
<dbReference type="CDD" id="cd14858">
    <property type="entry name" value="TrmE_N"/>
    <property type="match status" value="1"/>
</dbReference>
<name>A0ABW9ZKY1_9HYPH</name>
<sequence length="450" mass="48216">MTDTIYALSSGSLPSGVAVIRLSGPAALAAAGQLTGRSLPPRKATLCRLRHPATGDVLDQALVLCFPAPQSFTGEDVVELQCHGGRAVVSAVLGALAALPGLRPAEAGEFTRRAFDRGRMDLTEVEGLADLIAAETEAQRRQAVRQMEGALGRLYEGWRKRLVHMRAMIEADFDFADEDDVPGSVADEVWIEAARLRDEVADHVAAGPRGERLRDGLQVVLMGAPNAGKSSLLNAIAGRDVAIVTEEAGTTRDVLEVHLDLGGYPVTLADTAGLRTGAGRVEQEGIRRATERGRRADLVLWLQEPGGVAPEDPASGLPEVVRIESVPVWLVRTKTDLETHPKQDSSETAQDFPVSVATGMGLAALLEALARFAGDTFGRGETLVATRERHRHHLQSCLAGLDRALQLSHLPAELRAEELRSAGDSLGRITGRIDVEDLLDVIFREFCIGK</sequence>
<comment type="function">
    <text evidence="6">Exhibits a very high intrinsic GTPase hydrolysis rate. Involved in the addition of a carboxymethylaminomethyl (cmnm) group at the wobble position (U34) of certain tRNAs, forming tRNA-cmnm(5)s(2)U34.</text>
</comment>
<dbReference type="Pfam" id="PF01926">
    <property type="entry name" value="MMR_HSR1"/>
    <property type="match status" value="1"/>
</dbReference>
<evidence type="ECO:0000313" key="10">
    <source>
        <dbReference type="Proteomes" id="UP000541347"/>
    </source>
</evidence>
<keyword evidence="6" id="KW-0460">Magnesium</keyword>
<evidence type="ECO:0000256" key="7">
    <source>
        <dbReference type="RuleBase" id="RU003313"/>
    </source>
</evidence>
<dbReference type="InterPro" id="IPR027266">
    <property type="entry name" value="TrmE/GcvT-like"/>
</dbReference>
<dbReference type="SUPFAM" id="SSF52540">
    <property type="entry name" value="P-loop containing nucleoside triphosphate hydrolases"/>
    <property type="match status" value="1"/>
</dbReference>
<evidence type="ECO:0000256" key="6">
    <source>
        <dbReference type="HAMAP-Rule" id="MF_00379"/>
    </source>
</evidence>
<feature type="binding site" evidence="6">
    <location>
        <position position="230"/>
    </location>
    <ligand>
        <name>Mg(2+)</name>
        <dbReference type="ChEBI" id="CHEBI:18420"/>
    </ligand>
</feature>
<dbReference type="HAMAP" id="MF_00379">
    <property type="entry name" value="GTPase_MnmE"/>
    <property type="match status" value="1"/>
</dbReference>
<feature type="binding site" evidence="6">
    <location>
        <begin position="270"/>
        <end position="273"/>
    </location>
    <ligand>
        <name>GTP</name>
        <dbReference type="ChEBI" id="CHEBI:37565"/>
    </ligand>
</feature>
<dbReference type="PROSITE" id="PS51709">
    <property type="entry name" value="G_TRME"/>
    <property type="match status" value="1"/>
</dbReference>
<feature type="binding site" evidence="6">
    <location>
        <position position="79"/>
    </location>
    <ligand>
        <name>(6S)-5-formyl-5,6,7,8-tetrahydrofolate</name>
        <dbReference type="ChEBI" id="CHEBI:57457"/>
    </ligand>
</feature>
<comment type="subcellular location">
    <subcellularLocation>
        <location evidence="6">Cytoplasm</location>
    </subcellularLocation>
</comment>
<dbReference type="PANTHER" id="PTHR42714">
    <property type="entry name" value="TRNA MODIFICATION GTPASE GTPBP3"/>
    <property type="match status" value="1"/>
</dbReference>
<dbReference type="InterPro" id="IPR025867">
    <property type="entry name" value="MnmE_helical"/>
</dbReference>
<keyword evidence="2 6" id="KW-0819">tRNA processing</keyword>
<comment type="caution">
    <text evidence="6">Lacks conserved residue(s) required for the propagation of feature annotation.</text>
</comment>
<dbReference type="EMBL" id="JAABLP010000005">
    <property type="protein sequence ID" value="NBN65590.1"/>
    <property type="molecule type" value="Genomic_DNA"/>
</dbReference>
<evidence type="ECO:0000256" key="2">
    <source>
        <dbReference type="ARBA" id="ARBA00022694"/>
    </source>
</evidence>
<accession>A0ABW9ZKY1</accession>
<dbReference type="Gene3D" id="3.30.1360.120">
    <property type="entry name" value="Probable tRNA modification gtpase trme, domain 1"/>
    <property type="match status" value="1"/>
</dbReference>
<proteinExistence type="inferred from homology"/>
<keyword evidence="6" id="KW-0378">Hydrolase</keyword>
<dbReference type="EC" id="3.6.-.-" evidence="6"/>
<reference evidence="9 10" key="1">
    <citation type="submission" date="2020-01" db="EMBL/GenBank/DDBJ databases">
        <authorList>
            <person name="Peng S.Y."/>
            <person name="Li J."/>
            <person name="Wang M."/>
            <person name="Wang L."/>
            <person name="Wang C.Q."/>
            <person name="Wang J.R."/>
        </authorList>
    </citation>
    <scope>NUCLEOTIDE SEQUENCE [LARGE SCALE GENOMIC DNA]</scope>
    <source>
        <strain evidence="9 10">XCT-34</strain>
    </source>
</reference>
<dbReference type="Pfam" id="PF12631">
    <property type="entry name" value="MnmE_helical"/>
    <property type="match status" value="1"/>
</dbReference>
<keyword evidence="3 6" id="KW-0547">Nucleotide-binding</keyword>
<comment type="caution">
    <text evidence="9">The sequence shown here is derived from an EMBL/GenBank/DDBJ whole genome shotgun (WGS) entry which is preliminary data.</text>
</comment>
<keyword evidence="6" id="KW-0479">Metal-binding</keyword>
<organism evidence="9 10">
    <name type="scientific">Pannonibacter tanglangensis</name>
    <dbReference type="NCBI Taxonomy" id="2750084"/>
    <lineage>
        <taxon>Bacteria</taxon>
        <taxon>Pseudomonadati</taxon>
        <taxon>Pseudomonadota</taxon>
        <taxon>Alphaproteobacteria</taxon>
        <taxon>Hyphomicrobiales</taxon>
        <taxon>Stappiaceae</taxon>
        <taxon>Pannonibacter</taxon>
    </lineage>
</organism>
<evidence type="ECO:0000313" key="9">
    <source>
        <dbReference type="EMBL" id="NBN65590.1"/>
    </source>
</evidence>
<feature type="binding site" evidence="6">
    <location>
        <position position="450"/>
    </location>
    <ligand>
        <name>(6S)-5-formyl-5,6,7,8-tetrahydrofolate</name>
        <dbReference type="ChEBI" id="CHEBI:57457"/>
    </ligand>
</feature>
<dbReference type="InterPro" id="IPR005225">
    <property type="entry name" value="Small_GTP-bd"/>
</dbReference>
<feature type="domain" description="TrmE-type G" evidence="8">
    <location>
        <begin position="216"/>
        <end position="374"/>
    </location>
</feature>
<dbReference type="InterPro" id="IPR027368">
    <property type="entry name" value="MnmE_dom2"/>
</dbReference>
<feature type="binding site" evidence="6">
    <location>
        <begin position="245"/>
        <end position="251"/>
    </location>
    <ligand>
        <name>GTP</name>
        <dbReference type="ChEBI" id="CHEBI:37565"/>
    </ligand>
</feature>
<comment type="cofactor">
    <cofactor evidence="6">
        <name>K(+)</name>
        <dbReference type="ChEBI" id="CHEBI:29103"/>
    </cofactor>
    <text evidence="6">Binds 1 potassium ion per subunit.</text>
</comment>
<feature type="binding site" evidence="6">
    <location>
        <position position="251"/>
    </location>
    <ligand>
        <name>Mg(2+)</name>
        <dbReference type="ChEBI" id="CHEBI:18420"/>
    </ligand>
</feature>
<dbReference type="InterPro" id="IPR031168">
    <property type="entry name" value="G_TrmE"/>
</dbReference>
<dbReference type="PRINTS" id="PR00326">
    <property type="entry name" value="GTP1OBG"/>
</dbReference>
<keyword evidence="6" id="KW-0963">Cytoplasm</keyword>
<comment type="subunit">
    <text evidence="6">Homodimer. Heterotetramer of two MnmE and two MnmG subunits.</text>
</comment>
<dbReference type="NCBIfam" id="NF003661">
    <property type="entry name" value="PRK05291.1-3"/>
    <property type="match status" value="1"/>
</dbReference>
<dbReference type="NCBIfam" id="TIGR00450">
    <property type="entry name" value="mnmE_trmE_thdF"/>
    <property type="match status" value="1"/>
</dbReference>
<evidence type="ECO:0000256" key="4">
    <source>
        <dbReference type="ARBA" id="ARBA00022958"/>
    </source>
</evidence>
<dbReference type="Proteomes" id="UP000541347">
    <property type="component" value="Unassembled WGS sequence"/>
</dbReference>
<evidence type="ECO:0000256" key="3">
    <source>
        <dbReference type="ARBA" id="ARBA00022741"/>
    </source>
</evidence>
<dbReference type="Pfam" id="PF10396">
    <property type="entry name" value="TrmE_N"/>
    <property type="match status" value="1"/>
</dbReference>
<keyword evidence="5 6" id="KW-0342">GTP-binding</keyword>
<dbReference type="InterPro" id="IPR004520">
    <property type="entry name" value="GTPase_MnmE"/>
</dbReference>
<keyword evidence="10" id="KW-1185">Reference proteome</keyword>
<dbReference type="PANTHER" id="PTHR42714:SF2">
    <property type="entry name" value="TRNA MODIFICATION GTPASE GTPBP3, MITOCHONDRIAL"/>
    <property type="match status" value="1"/>
</dbReference>
<comment type="similarity">
    <text evidence="1 6 7">Belongs to the TRAFAC class TrmE-Era-EngA-EngB-Septin-like GTPase superfamily. TrmE GTPase family.</text>
</comment>
<dbReference type="RefSeq" id="WP_161677770.1">
    <property type="nucleotide sequence ID" value="NZ_JAABLP010000005.1"/>
</dbReference>
<feature type="binding site" evidence="6">
    <location>
        <position position="119"/>
    </location>
    <ligand>
        <name>(6S)-5-formyl-5,6,7,8-tetrahydrofolate</name>
        <dbReference type="ChEBI" id="CHEBI:57457"/>
    </ligand>
</feature>
<evidence type="ECO:0000256" key="1">
    <source>
        <dbReference type="ARBA" id="ARBA00011043"/>
    </source>
</evidence>
<feature type="binding site" evidence="6">
    <location>
        <position position="21"/>
    </location>
    <ligand>
        <name>(6S)-5-formyl-5,6,7,8-tetrahydrofolate</name>
        <dbReference type="ChEBI" id="CHEBI:57457"/>
    </ligand>
</feature>